<dbReference type="InterPro" id="IPR011701">
    <property type="entry name" value="MFS"/>
</dbReference>
<dbReference type="InterPro" id="IPR050189">
    <property type="entry name" value="MFS_Efflux_Transporters"/>
</dbReference>
<dbReference type="HOGENOM" id="CLU_001265_61_3_11"/>
<evidence type="ECO:0000256" key="5">
    <source>
        <dbReference type="ARBA" id="ARBA00023136"/>
    </source>
</evidence>
<feature type="transmembrane region" description="Helical" evidence="6">
    <location>
        <begin position="214"/>
        <end position="235"/>
    </location>
</feature>
<dbReference type="SUPFAM" id="SSF103473">
    <property type="entry name" value="MFS general substrate transporter"/>
    <property type="match status" value="1"/>
</dbReference>
<dbReference type="InterPro" id="IPR036259">
    <property type="entry name" value="MFS_trans_sf"/>
</dbReference>
<dbReference type="PANTHER" id="PTHR43124:SF3">
    <property type="entry name" value="CHLORAMPHENICOL EFFLUX PUMP RV0191"/>
    <property type="match status" value="1"/>
</dbReference>
<gene>
    <name evidence="8" type="ORF">HMPREF9336_00172</name>
</gene>
<reference evidence="8 9" key="1">
    <citation type="journal article" date="2011" name="Stand. Genomic Sci.">
        <title>High quality draft genome sequence of Segniliparus rugosus CDC 945(T)= (ATCC BAA-974(T)).</title>
        <authorList>
            <person name="Earl A.M."/>
            <person name="Desjardins C.A."/>
            <person name="Fitzgerald M.G."/>
            <person name="Arachchi H.M."/>
            <person name="Zeng Q."/>
            <person name="Mehta T."/>
            <person name="Griggs A."/>
            <person name="Birren B.W."/>
            <person name="Toney N.C."/>
            <person name="Carr J."/>
            <person name="Posey J."/>
            <person name="Butler W.R."/>
        </authorList>
    </citation>
    <scope>NUCLEOTIDE SEQUENCE [LARGE SCALE GENOMIC DNA]</scope>
    <source>
        <strain evidence="9">ATCC BAA-974 / DSM 45345 / CCUG 50838 / CIP 108380 / JCM 13579 / CDC 945</strain>
    </source>
</reference>
<dbReference type="Pfam" id="PF07690">
    <property type="entry name" value="MFS_1"/>
    <property type="match status" value="1"/>
</dbReference>
<feature type="transmembrane region" description="Helical" evidence="6">
    <location>
        <begin position="174"/>
        <end position="193"/>
    </location>
</feature>
<feature type="transmembrane region" description="Helical" evidence="6">
    <location>
        <begin position="241"/>
        <end position="261"/>
    </location>
</feature>
<feature type="transmembrane region" description="Helical" evidence="6">
    <location>
        <begin position="150"/>
        <end position="168"/>
    </location>
</feature>
<evidence type="ECO:0000256" key="6">
    <source>
        <dbReference type="SAM" id="Phobius"/>
    </source>
</evidence>
<accession>E5XL03</accession>
<evidence type="ECO:0000313" key="9">
    <source>
        <dbReference type="Proteomes" id="UP000004816"/>
    </source>
</evidence>
<keyword evidence="9" id="KW-1185">Reference proteome</keyword>
<dbReference type="STRING" id="679197.HMPREF9336_00172"/>
<keyword evidence="2" id="KW-1003">Cell membrane</keyword>
<dbReference type="AlphaFoldDB" id="E5XL03"/>
<dbReference type="InterPro" id="IPR020846">
    <property type="entry name" value="MFS_dom"/>
</dbReference>
<keyword evidence="4 6" id="KW-1133">Transmembrane helix</keyword>
<comment type="subcellular location">
    <subcellularLocation>
        <location evidence="1">Cell membrane</location>
        <topology evidence="1">Multi-pass membrane protein</topology>
    </subcellularLocation>
</comment>
<dbReference type="Proteomes" id="UP000004816">
    <property type="component" value="Unassembled WGS sequence"/>
</dbReference>
<dbReference type="Gene3D" id="1.20.1250.20">
    <property type="entry name" value="MFS general substrate transporter like domains"/>
    <property type="match status" value="1"/>
</dbReference>
<feature type="domain" description="Major facilitator superfamily (MFS) profile" evidence="7">
    <location>
        <begin position="1"/>
        <end position="263"/>
    </location>
</feature>
<evidence type="ECO:0000256" key="2">
    <source>
        <dbReference type="ARBA" id="ARBA00022475"/>
    </source>
</evidence>
<dbReference type="GO" id="GO:0022857">
    <property type="term" value="F:transmembrane transporter activity"/>
    <property type="evidence" value="ECO:0007669"/>
    <property type="project" value="InterPro"/>
</dbReference>
<sequence>MVAKDRQAVAVSIMLGGLTLANVLGVPLGTFLGQRFGWSASFWAITAIGVAGFAAIACLTPSGGARDAAGGSLRAELAGLRSGEVWLSMGLIVFGWGGVFGGFSYIAFTLTQVGGFASATVPWLLILFGVGMCVGNYLGGKSADARPTGALVTAFGGVVAVLVVFALAADAKPVVLVALALLGAFGFAMCPALQTRVMRASAEAPTLASGASVAAFNVGNTLGPWLAGLAIGAGYGFVSPLWVGAAMTALALAVLIADVAIRARGGSEAAEPVLACETA</sequence>
<dbReference type="GO" id="GO:0005886">
    <property type="term" value="C:plasma membrane"/>
    <property type="evidence" value="ECO:0007669"/>
    <property type="project" value="UniProtKB-SubCell"/>
</dbReference>
<comment type="caution">
    <text evidence="8">The sequence shown here is derived from an EMBL/GenBank/DDBJ whole genome shotgun (WGS) entry which is preliminary data.</text>
</comment>
<name>E5XL03_SEGRC</name>
<evidence type="ECO:0000256" key="3">
    <source>
        <dbReference type="ARBA" id="ARBA00022692"/>
    </source>
</evidence>
<evidence type="ECO:0000256" key="4">
    <source>
        <dbReference type="ARBA" id="ARBA00022989"/>
    </source>
</evidence>
<feature type="transmembrane region" description="Helical" evidence="6">
    <location>
        <begin position="120"/>
        <end position="138"/>
    </location>
</feature>
<evidence type="ECO:0000313" key="8">
    <source>
        <dbReference type="EMBL" id="EFV14985.2"/>
    </source>
</evidence>
<keyword evidence="3 6" id="KW-0812">Transmembrane</keyword>
<organism evidence="8 9">
    <name type="scientific">Segniliparus rugosus (strain ATCC BAA-974 / DSM 45345 / CCUG 50838 / CIP 108380 / JCM 13579 / CDC 945)</name>
    <dbReference type="NCBI Taxonomy" id="679197"/>
    <lineage>
        <taxon>Bacteria</taxon>
        <taxon>Bacillati</taxon>
        <taxon>Actinomycetota</taxon>
        <taxon>Actinomycetes</taxon>
        <taxon>Mycobacteriales</taxon>
        <taxon>Segniliparaceae</taxon>
        <taxon>Segniliparus</taxon>
    </lineage>
</organism>
<evidence type="ECO:0000256" key="1">
    <source>
        <dbReference type="ARBA" id="ARBA00004651"/>
    </source>
</evidence>
<dbReference type="EMBL" id="ACZI02000003">
    <property type="protein sequence ID" value="EFV14985.2"/>
    <property type="molecule type" value="Genomic_DNA"/>
</dbReference>
<dbReference type="PROSITE" id="PS50850">
    <property type="entry name" value="MFS"/>
    <property type="match status" value="1"/>
</dbReference>
<feature type="transmembrane region" description="Helical" evidence="6">
    <location>
        <begin position="41"/>
        <end position="64"/>
    </location>
</feature>
<proteinExistence type="predicted"/>
<evidence type="ECO:0000259" key="7">
    <source>
        <dbReference type="PROSITE" id="PS50850"/>
    </source>
</evidence>
<dbReference type="eggNOG" id="COG2814">
    <property type="taxonomic scope" value="Bacteria"/>
</dbReference>
<keyword evidence="5 6" id="KW-0472">Membrane</keyword>
<protein>
    <recommendedName>
        <fullName evidence="7">Major facilitator superfamily (MFS) profile domain-containing protein</fullName>
    </recommendedName>
</protein>
<feature type="transmembrane region" description="Helical" evidence="6">
    <location>
        <begin position="85"/>
        <end position="108"/>
    </location>
</feature>
<dbReference type="PANTHER" id="PTHR43124">
    <property type="entry name" value="PURINE EFFLUX PUMP PBUE"/>
    <property type="match status" value="1"/>
</dbReference>